<name>A0A3S0VAA3_9GAMM</name>
<gene>
    <name evidence="1" type="ORF">EKM59_07775</name>
</gene>
<dbReference type="RefSeq" id="WP_126954534.1">
    <property type="nucleotide sequence ID" value="NZ_RZGR01000022.1"/>
</dbReference>
<sequence>MFYGSIQETRQLFFLSWQKYKTQQPLLPLEEQIVAVIKVHPEYHELLTTNHLNKEYFPELGATNPFLHMGLHLALRDQISTDRPAGITKIYRDLVKKYGDTLAVEHLLMERLAECLWAAQRARTLPDENEYLHSCSSLLS</sequence>
<accession>A0A3S0VAA3</accession>
<reference evidence="1 2" key="1">
    <citation type="submission" date="2018-12" db="EMBL/GenBank/DDBJ databases">
        <title>Legionella sp,whole genome shotgun sequence.</title>
        <authorList>
            <person name="Wu H."/>
        </authorList>
    </citation>
    <scope>NUCLEOTIDE SEQUENCE [LARGE SCALE GENOMIC DNA]</scope>
    <source>
        <strain evidence="2">km714</strain>
    </source>
</reference>
<comment type="caution">
    <text evidence="1">The sequence shown here is derived from an EMBL/GenBank/DDBJ whole genome shotgun (WGS) entry which is preliminary data.</text>
</comment>
<evidence type="ECO:0000313" key="1">
    <source>
        <dbReference type="EMBL" id="RUQ85052.1"/>
    </source>
</evidence>
<dbReference type="Proteomes" id="UP000288012">
    <property type="component" value="Unassembled WGS sequence"/>
</dbReference>
<dbReference type="InterPro" id="IPR014993">
    <property type="entry name" value="DUF1841"/>
</dbReference>
<dbReference type="OrthoDB" id="9789432at2"/>
<dbReference type="Pfam" id="PF08897">
    <property type="entry name" value="DUF1841"/>
    <property type="match status" value="1"/>
</dbReference>
<dbReference type="EMBL" id="RZGR01000022">
    <property type="protein sequence ID" value="RUQ85052.1"/>
    <property type="molecule type" value="Genomic_DNA"/>
</dbReference>
<organism evidence="1 2">
    <name type="scientific">Legionella septentrionalis</name>
    <dbReference type="NCBI Taxonomy" id="2498109"/>
    <lineage>
        <taxon>Bacteria</taxon>
        <taxon>Pseudomonadati</taxon>
        <taxon>Pseudomonadota</taxon>
        <taxon>Gammaproteobacteria</taxon>
        <taxon>Legionellales</taxon>
        <taxon>Legionellaceae</taxon>
        <taxon>Legionella</taxon>
    </lineage>
</organism>
<protein>
    <submittedName>
        <fullName evidence="1">DUF1841 family protein</fullName>
    </submittedName>
</protein>
<keyword evidence="2" id="KW-1185">Reference proteome</keyword>
<proteinExistence type="predicted"/>
<evidence type="ECO:0000313" key="2">
    <source>
        <dbReference type="Proteomes" id="UP000288012"/>
    </source>
</evidence>
<dbReference type="AlphaFoldDB" id="A0A3S0VAA3"/>